<gene>
    <name evidence="1" type="ORF">MRB53_007448</name>
</gene>
<reference evidence="1 2" key="1">
    <citation type="journal article" date="2022" name="Hortic Res">
        <title>A haplotype resolved chromosomal level avocado genome allows analysis of novel avocado genes.</title>
        <authorList>
            <person name="Nath O."/>
            <person name="Fletcher S.J."/>
            <person name="Hayward A."/>
            <person name="Shaw L.M."/>
            <person name="Masouleh A.K."/>
            <person name="Furtado A."/>
            <person name="Henry R.J."/>
            <person name="Mitter N."/>
        </authorList>
    </citation>
    <scope>NUCLEOTIDE SEQUENCE [LARGE SCALE GENOMIC DNA]</scope>
    <source>
        <strain evidence="2">cv. Hass</strain>
    </source>
</reference>
<keyword evidence="2" id="KW-1185">Reference proteome</keyword>
<organism evidence="1 2">
    <name type="scientific">Persea americana</name>
    <name type="common">Avocado</name>
    <dbReference type="NCBI Taxonomy" id="3435"/>
    <lineage>
        <taxon>Eukaryota</taxon>
        <taxon>Viridiplantae</taxon>
        <taxon>Streptophyta</taxon>
        <taxon>Embryophyta</taxon>
        <taxon>Tracheophyta</taxon>
        <taxon>Spermatophyta</taxon>
        <taxon>Magnoliopsida</taxon>
        <taxon>Magnoliidae</taxon>
        <taxon>Laurales</taxon>
        <taxon>Lauraceae</taxon>
        <taxon>Persea</taxon>
    </lineage>
</organism>
<proteinExistence type="predicted"/>
<dbReference type="EMBL" id="CM056810">
    <property type="protein sequence ID" value="KAJ8645700.1"/>
    <property type="molecule type" value="Genomic_DNA"/>
</dbReference>
<dbReference type="Proteomes" id="UP001234297">
    <property type="component" value="Chromosome 2"/>
</dbReference>
<name>A0ACC2MJ14_PERAE</name>
<protein>
    <submittedName>
        <fullName evidence="1">Uncharacterized protein</fullName>
    </submittedName>
</protein>
<accession>A0ACC2MJ14</accession>
<evidence type="ECO:0000313" key="1">
    <source>
        <dbReference type="EMBL" id="KAJ8645700.1"/>
    </source>
</evidence>
<sequence length="74" mass="7799">MAASLQATAMLLQPSKLGVSARRPNQQLYVSKVFGYEPAGAPRLTCSLQADLQDLALKCADAAKIAASLSPRQP</sequence>
<evidence type="ECO:0000313" key="2">
    <source>
        <dbReference type="Proteomes" id="UP001234297"/>
    </source>
</evidence>
<comment type="caution">
    <text evidence="1">The sequence shown here is derived from an EMBL/GenBank/DDBJ whole genome shotgun (WGS) entry which is preliminary data.</text>
</comment>